<protein>
    <recommendedName>
        <fullName evidence="2">Sialidase domain-containing protein</fullName>
    </recommendedName>
</protein>
<dbReference type="Gene3D" id="2.120.10.10">
    <property type="match status" value="1"/>
</dbReference>
<comment type="caution">
    <text evidence="1">The sequence shown here is derived from an EMBL/GenBank/DDBJ whole genome shotgun (WGS) entry which is preliminary data.</text>
</comment>
<name>A0A644Y3M9_9ZZZZ</name>
<dbReference type="SUPFAM" id="SSF49899">
    <property type="entry name" value="Concanavalin A-like lectins/glucanases"/>
    <property type="match status" value="1"/>
</dbReference>
<dbReference type="EMBL" id="VSSQ01003448">
    <property type="protein sequence ID" value="MPM20744.1"/>
    <property type="molecule type" value="Genomic_DNA"/>
</dbReference>
<dbReference type="InterPro" id="IPR013320">
    <property type="entry name" value="ConA-like_dom_sf"/>
</dbReference>
<reference evidence="1" key="1">
    <citation type="submission" date="2019-08" db="EMBL/GenBank/DDBJ databases">
        <authorList>
            <person name="Kucharzyk K."/>
            <person name="Murdoch R.W."/>
            <person name="Higgins S."/>
            <person name="Loffler F."/>
        </authorList>
    </citation>
    <scope>NUCLEOTIDE SEQUENCE</scope>
</reference>
<evidence type="ECO:0008006" key="2">
    <source>
        <dbReference type="Google" id="ProtNLM"/>
    </source>
</evidence>
<proteinExistence type="predicted"/>
<gene>
    <name evidence="1" type="ORF">SDC9_67180</name>
</gene>
<dbReference type="AlphaFoldDB" id="A0A644Y3M9"/>
<sequence>MFYTKIPLYNKNTIPTEYCYRFSDDDGKTWSSRYIIPYRKTRIDFENDTQGVSYAGWSVANPIRVNNELYHIFTKTGKTYNYSKSTAKVGEGFIYHCANIETEQDPSKLTWSMLPDGETGISHPVDQNGFTGVQEEHQLVSLGGSNMYSVFRTKDLFLPGSYSSDLGRTWTTPQFETYYNGRKIRHNRACAKLYKTEAGKYLLWFNNHSIEHTLGRDPIWISGGVLENGKIVWSQPEILLYTDPRSFADGLLGSGTTGLSYPDFVEDNGDFWVTETDKSVSRIHKIDSEMLEGLWNQRSNRNLTTKGLVLEKKDVASNGEVITLTDSTDLRYDGASIEFSTTISRLTADLTLYDSRDQTGKGVLVNTVLNTTYTESLSGKTYTIRNTFRITINDGVNTTIWYADNNSLVAGKKTHLVFILDGAANVLSVLVDGNLCDRSAVSGDDAGWIRIPEKMSDISTTQARLGSQNVTIHEFRLYNRYLRTSEAIANYNSMN</sequence>
<organism evidence="1">
    <name type="scientific">bioreactor metagenome</name>
    <dbReference type="NCBI Taxonomy" id="1076179"/>
    <lineage>
        <taxon>unclassified sequences</taxon>
        <taxon>metagenomes</taxon>
        <taxon>ecological metagenomes</taxon>
    </lineage>
</organism>
<accession>A0A644Y3M9</accession>
<dbReference type="SUPFAM" id="SSF50939">
    <property type="entry name" value="Sialidases"/>
    <property type="match status" value="1"/>
</dbReference>
<evidence type="ECO:0000313" key="1">
    <source>
        <dbReference type="EMBL" id="MPM20744.1"/>
    </source>
</evidence>
<dbReference type="Gene3D" id="2.60.120.200">
    <property type="match status" value="1"/>
</dbReference>
<dbReference type="InterPro" id="IPR036278">
    <property type="entry name" value="Sialidase_sf"/>
</dbReference>